<dbReference type="SUPFAM" id="SSF101386">
    <property type="entry name" value="all-alpha NTP pyrophosphatases"/>
    <property type="match status" value="1"/>
</dbReference>
<reference evidence="1" key="1">
    <citation type="submission" date="2020-04" db="EMBL/GenBank/DDBJ databases">
        <authorList>
            <person name="Chiriac C."/>
            <person name="Salcher M."/>
            <person name="Ghai R."/>
            <person name="Kavagutti S V."/>
        </authorList>
    </citation>
    <scope>NUCLEOTIDE SEQUENCE</scope>
</reference>
<sequence>MTKWLIPPTNTEMVREFARVTEQVVDPILYANLISEEYGEFIDAVPGGDELKELADLVYVIYGYANAKGYKLDEAIQRVHENNIGRCIQPDGSIQRRADGKIIKNKDYAKVDLGGLY</sequence>
<dbReference type="InterPro" id="IPR023292">
    <property type="entry name" value="NTP_PyroPHydrolase-like_dom_sf"/>
</dbReference>
<keyword evidence="1" id="KW-0378">Hydrolase</keyword>
<dbReference type="Gene3D" id="1.10.3420.10">
    <property type="entry name" value="putative ntp pyrophosphohydrolase like domain"/>
    <property type="match status" value="1"/>
</dbReference>
<dbReference type="InterPro" id="IPR021130">
    <property type="entry name" value="PRib-ATP_PPHydrolase-like"/>
</dbReference>
<organism evidence="1">
    <name type="scientific">uncultured Caudovirales phage</name>
    <dbReference type="NCBI Taxonomy" id="2100421"/>
    <lineage>
        <taxon>Viruses</taxon>
        <taxon>Duplodnaviria</taxon>
        <taxon>Heunggongvirae</taxon>
        <taxon>Uroviricota</taxon>
        <taxon>Caudoviricetes</taxon>
        <taxon>Peduoviridae</taxon>
        <taxon>Maltschvirus</taxon>
        <taxon>Maltschvirus maltsch</taxon>
    </lineage>
</organism>
<protein>
    <submittedName>
        <fullName evidence="1">Phosphoribosyl-ATP pyrophosphohydrolase-like</fullName>
    </submittedName>
</protein>
<gene>
    <name evidence="1" type="ORF">UFOVP346_29</name>
</gene>
<accession>A0A6J5LX76</accession>
<proteinExistence type="predicted"/>
<name>A0A6J5LX76_9CAUD</name>
<dbReference type="EMBL" id="LR796352">
    <property type="protein sequence ID" value="CAB4139224.1"/>
    <property type="molecule type" value="Genomic_DNA"/>
</dbReference>
<dbReference type="Pfam" id="PF01503">
    <property type="entry name" value="PRA-PH"/>
    <property type="match status" value="1"/>
</dbReference>
<dbReference type="GO" id="GO:0016787">
    <property type="term" value="F:hydrolase activity"/>
    <property type="evidence" value="ECO:0007669"/>
    <property type="project" value="UniProtKB-KW"/>
</dbReference>
<evidence type="ECO:0000313" key="1">
    <source>
        <dbReference type="EMBL" id="CAB4139224.1"/>
    </source>
</evidence>